<dbReference type="EMBL" id="JBJVNE010000014">
    <property type="protein sequence ID" value="MFM9649777.1"/>
    <property type="molecule type" value="Genomic_DNA"/>
</dbReference>
<dbReference type="GeneID" id="93761121"/>
<dbReference type="Proteomes" id="UP001631993">
    <property type="component" value="Unassembled WGS sequence"/>
</dbReference>
<organism evidence="1 2">
    <name type="scientific">Streptomyces galilaeus</name>
    <dbReference type="NCBI Taxonomy" id="33899"/>
    <lineage>
        <taxon>Bacteria</taxon>
        <taxon>Bacillati</taxon>
        <taxon>Actinomycetota</taxon>
        <taxon>Actinomycetes</taxon>
        <taxon>Kitasatosporales</taxon>
        <taxon>Streptomycetaceae</taxon>
        <taxon>Streptomyces</taxon>
    </lineage>
</organism>
<evidence type="ECO:0000313" key="1">
    <source>
        <dbReference type="EMBL" id="MFM9649777.1"/>
    </source>
</evidence>
<sequence>MAAVWSVTFTATGKPAYPGTVTECSTVRTGPALCAVMTGRVAQGEGERAGDG</sequence>
<name>A0ABW9INX9_STRGJ</name>
<gene>
    <name evidence="1" type="ORF">ACKI1S_26975</name>
</gene>
<dbReference type="RefSeq" id="WP_328734652.1">
    <property type="nucleotide sequence ID" value="NZ_JBJVMW010000010.1"/>
</dbReference>
<comment type="caution">
    <text evidence="1">The sequence shown here is derived from an EMBL/GenBank/DDBJ whole genome shotgun (WGS) entry which is preliminary data.</text>
</comment>
<keyword evidence="2" id="KW-1185">Reference proteome</keyword>
<protein>
    <submittedName>
        <fullName evidence="1">Uncharacterized protein</fullName>
    </submittedName>
</protein>
<evidence type="ECO:0000313" key="2">
    <source>
        <dbReference type="Proteomes" id="UP001631993"/>
    </source>
</evidence>
<proteinExistence type="predicted"/>
<reference evidence="1 2" key="1">
    <citation type="submission" date="2024-12" db="EMBL/GenBank/DDBJ databases">
        <title>Forecasting of Potato common scab and diversities of Pathogenic streptomyces spp. in china.</title>
        <authorList>
            <person name="Handique U."/>
            <person name="Wu J."/>
        </authorList>
    </citation>
    <scope>NUCLEOTIDE SEQUENCE [LARGE SCALE GENOMIC DNA]</scope>
    <source>
        <strain evidence="1 2">ZRIMU1585</strain>
    </source>
</reference>
<accession>A0ABW9INX9</accession>